<dbReference type="Proteomes" id="UP000694620">
    <property type="component" value="Chromosome 12"/>
</dbReference>
<protein>
    <submittedName>
        <fullName evidence="1">Uncharacterized protein</fullName>
    </submittedName>
</protein>
<dbReference type="Ensembl" id="ENSECRT00000014933.1">
    <property type="protein sequence ID" value="ENSECRP00000014674.1"/>
    <property type="gene ID" value="ENSECRG00000009795.1"/>
</dbReference>
<organism evidence="1 2">
    <name type="scientific">Erpetoichthys calabaricus</name>
    <name type="common">Rope fish</name>
    <name type="synonym">Calamoichthys calabaricus</name>
    <dbReference type="NCBI Taxonomy" id="27687"/>
    <lineage>
        <taxon>Eukaryota</taxon>
        <taxon>Metazoa</taxon>
        <taxon>Chordata</taxon>
        <taxon>Craniata</taxon>
        <taxon>Vertebrata</taxon>
        <taxon>Euteleostomi</taxon>
        <taxon>Actinopterygii</taxon>
        <taxon>Polypteriformes</taxon>
        <taxon>Polypteridae</taxon>
        <taxon>Erpetoichthys</taxon>
    </lineage>
</organism>
<keyword evidence="2" id="KW-1185">Reference proteome</keyword>
<reference evidence="1" key="2">
    <citation type="submission" date="2025-08" db="UniProtKB">
        <authorList>
            <consortium name="Ensembl"/>
        </authorList>
    </citation>
    <scope>IDENTIFICATION</scope>
</reference>
<evidence type="ECO:0000313" key="2">
    <source>
        <dbReference type="Proteomes" id="UP000694620"/>
    </source>
</evidence>
<evidence type="ECO:0000313" key="1">
    <source>
        <dbReference type="Ensembl" id="ENSECRP00000014674.1"/>
    </source>
</evidence>
<sequence>MVPLLLSIHLSYIIYTYQYMNLSNPTNYTCPEVQHLKLSKVKMKQDCPGRHPVIQLDCLNCCPQI</sequence>
<reference evidence="1" key="1">
    <citation type="submission" date="2021-06" db="EMBL/GenBank/DDBJ databases">
        <authorList>
            <consortium name="Wellcome Sanger Institute Data Sharing"/>
        </authorList>
    </citation>
    <scope>NUCLEOTIDE SEQUENCE [LARGE SCALE GENOMIC DNA]</scope>
</reference>
<proteinExistence type="predicted"/>
<name>A0A8C4SDC6_ERPCA</name>
<reference evidence="1" key="3">
    <citation type="submission" date="2025-09" db="UniProtKB">
        <authorList>
            <consortium name="Ensembl"/>
        </authorList>
    </citation>
    <scope>IDENTIFICATION</scope>
</reference>
<accession>A0A8C4SDC6</accession>
<dbReference type="AlphaFoldDB" id="A0A8C4SDC6"/>